<evidence type="ECO:0000313" key="2">
    <source>
        <dbReference type="EMBL" id="SDI54341.1"/>
    </source>
</evidence>
<dbReference type="PIRSF" id="PIRSF038992">
    <property type="entry name" value="Aldolase_Ia"/>
    <property type="match status" value="1"/>
</dbReference>
<dbReference type="PATRIC" id="fig|47500.8.peg.4284"/>
<dbReference type="Gene3D" id="3.20.20.70">
    <property type="entry name" value="Aldolase class I"/>
    <property type="match status" value="1"/>
</dbReference>
<sequence length="263" mass="28816">MSKVRRMSRIFANDGKSITLALDRYNFASDTDGIDRTIEILPELVESGLDTVLVTYGMAKTHEKQFQNVGLLIRADITSGIFDPSVPSTEGFVTVEDALRLGADGVISMTFPGAHNEVASHRIAWELARESDKWNMVFMCETLPYGYAVTTPESNKPEIIAASARVGTELGADIIKTRFSGEPGDAEIVKRAQRPVLALGGPKTDDQLQYFKFVRHCMDVGAKGVAVGRNIVQDPTPKRMVAALNHIVHNDGTAEEAFEIYQA</sequence>
<accession>A0A0D1XUD8</accession>
<protein>
    <submittedName>
        <fullName evidence="2">Fructose-bisphosphate aldolase class Ia, DhnA family</fullName>
    </submittedName>
    <submittedName>
        <fullName evidence="1">Phospho-2-dehydro-3-deoxyheptonate aldolase</fullName>
    </submittedName>
</protein>
<proteinExistence type="predicted"/>
<evidence type="ECO:0000313" key="1">
    <source>
        <dbReference type="EMBL" id="KON99361.1"/>
    </source>
</evidence>
<dbReference type="Pfam" id="PF01791">
    <property type="entry name" value="DeoC"/>
    <property type="match status" value="1"/>
</dbReference>
<dbReference type="AlphaFoldDB" id="A0A0D1XUD8"/>
<dbReference type="RefSeq" id="WP_043068682.1">
    <property type="nucleotide sequence ID" value="NZ_BJOA01000065.1"/>
</dbReference>
<organism evidence="1 3">
    <name type="scientific">Aneurinibacillus migulanus</name>
    <name type="common">Bacillus migulanus</name>
    <dbReference type="NCBI Taxonomy" id="47500"/>
    <lineage>
        <taxon>Bacteria</taxon>
        <taxon>Bacillati</taxon>
        <taxon>Bacillota</taxon>
        <taxon>Bacilli</taxon>
        <taxon>Bacillales</taxon>
        <taxon>Paenibacillaceae</taxon>
        <taxon>Aneurinibacillus group</taxon>
        <taxon>Aneurinibacillus</taxon>
    </lineage>
</organism>
<reference evidence="1 3" key="1">
    <citation type="submission" date="2015-07" db="EMBL/GenBank/DDBJ databases">
        <title>Fjat-14205 dsm 2895.</title>
        <authorList>
            <person name="Liu B."/>
            <person name="Wang J."/>
            <person name="Zhu Y."/>
            <person name="Liu G."/>
            <person name="Chen Q."/>
            <person name="Chen Z."/>
            <person name="Lan J."/>
            <person name="Che J."/>
            <person name="Ge C."/>
            <person name="Shi H."/>
            <person name="Pan Z."/>
            <person name="Liu X."/>
        </authorList>
    </citation>
    <scope>NUCLEOTIDE SEQUENCE [LARGE SCALE GENOMIC DNA]</scope>
    <source>
        <strain evidence="1 3">DSM 2895</strain>
    </source>
</reference>
<dbReference type="SUPFAM" id="SSF51569">
    <property type="entry name" value="Aldolase"/>
    <property type="match status" value="1"/>
</dbReference>
<keyword evidence="3" id="KW-1185">Reference proteome</keyword>
<dbReference type="GO" id="GO:0004332">
    <property type="term" value="F:fructose-bisphosphate aldolase activity"/>
    <property type="evidence" value="ECO:0007669"/>
    <property type="project" value="InterPro"/>
</dbReference>
<dbReference type="PANTHER" id="PTHR47916:SF1">
    <property type="entry name" value="3-HYDROXY-5-PHOSPHONOOXYPENTANE-2,4-DIONE THIOLASE"/>
    <property type="match status" value="1"/>
</dbReference>
<dbReference type="EMBL" id="LGUG01000002">
    <property type="protein sequence ID" value="KON99361.1"/>
    <property type="molecule type" value="Genomic_DNA"/>
</dbReference>
<dbReference type="Proteomes" id="UP000037269">
    <property type="component" value="Unassembled WGS sequence"/>
</dbReference>
<dbReference type="SMART" id="SM01133">
    <property type="entry name" value="DeoC"/>
    <property type="match status" value="1"/>
</dbReference>
<dbReference type="InterPro" id="IPR041720">
    <property type="entry name" value="FbaB-like"/>
</dbReference>
<dbReference type="OrthoDB" id="5915071at2"/>
<dbReference type="InterPro" id="IPR002915">
    <property type="entry name" value="DeoC/FbaB/LacD_aldolase"/>
</dbReference>
<dbReference type="GeneID" id="42303822"/>
<dbReference type="PANTHER" id="PTHR47916">
    <property type="entry name" value="FRUCTOSE-BISPHOSPHATE ALDOLASE CLASS 1"/>
    <property type="match status" value="1"/>
</dbReference>
<dbReference type="InterPro" id="IPR050456">
    <property type="entry name" value="DeoC/FbaB_aldolase"/>
</dbReference>
<evidence type="ECO:0000313" key="3">
    <source>
        <dbReference type="Proteomes" id="UP000037269"/>
    </source>
</evidence>
<dbReference type="STRING" id="47500.AF333_01145"/>
<dbReference type="InterPro" id="IPR013785">
    <property type="entry name" value="Aldolase_TIM"/>
</dbReference>
<reference evidence="2 4" key="2">
    <citation type="submission" date="2016-10" db="EMBL/GenBank/DDBJ databases">
        <authorList>
            <person name="de Groot N.N."/>
        </authorList>
    </citation>
    <scope>NUCLEOTIDE SEQUENCE [LARGE SCALE GENOMIC DNA]</scope>
    <source>
        <strain evidence="2 4">DSM 2895</strain>
    </source>
</reference>
<evidence type="ECO:0000313" key="4">
    <source>
        <dbReference type="Proteomes" id="UP000182836"/>
    </source>
</evidence>
<name>A0A0D1XUD8_ANEMI</name>
<gene>
    <name evidence="1" type="ORF">AF333_01145</name>
    <name evidence="2" type="ORF">SAMN04487909_10550</name>
</gene>
<dbReference type="EMBL" id="FNED01000005">
    <property type="protein sequence ID" value="SDI54341.1"/>
    <property type="molecule type" value="Genomic_DNA"/>
</dbReference>
<dbReference type="Proteomes" id="UP000182836">
    <property type="component" value="Unassembled WGS sequence"/>
</dbReference>